<keyword evidence="4 5" id="KW-0472">Membrane</keyword>
<name>A0A7Y9S0Q0_9ACTN</name>
<evidence type="ECO:0000313" key="7">
    <source>
        <dbReference type="Proteomes" id="UP000540656"/>
    </source>
</evidence>
<dbReference type="Pfam" id="PF04172">
    <property type="entry name" value="LrgB"/>
    <property type="match status" value="1"/>
</dbReference>
<keyword evidence="6" id="KW-0378">Hydrolase</keyword>
<evidence type="ECO:0000313" key="6">
    <source>
        <dbReference type="EMBL" id="NYG58819.1"/>
    </source>
</evidence>
<evidence type="ECO:0000256" key="1">
    <source>
        <dbReference type="ARBA" id="ARBA00004141"/>
    </source>
</evidence>
<organism evidence="6 7">
    <name type="scientific">Nocardioides daedukensis</name>
    <dbReference type="NCBI Taxonomy" id="634462"/>
    <lineage>
        <taxon>Bacteria</taxon>
        <taxon>Bacillati</taxon>
        <taxon>Actinomycetota</taxon>
        <taxon>Actinomycetes</taxon>
        <taxon>Propionibacteriales</taxon>
        <taxon>Nocardioidaceae</taxon>
        <taxon>Nocardioides</taxon>
    </lineage>
</organism>
<dbReference type="RefSeq" id="WP_179501945.1">
    <property type="nucleotide sequence ID" value="NZ_JACCAA010000001.1"/>
</dbReference>
<evidence type="ECO:0000256" key="3">
    <source>
        <dbReference type="ARBA" id="ARBA00022989"/>
    </source>
</evidence>
<keyword evidence="7" id="KW-1185">Reference proteome</keyword>
<evidence type="ECO:0000256" key="2">
    <source>
        <dbReference type="ARBA" id="ARBA00022692"/>
    </source>
</evidence>
<comment type="caution">
    <text evidence="6">The sequence shown here is derived from an EMBL/GenBank/DDBJ whole genome shotgun (WGS) entry which is preliminary data.</text>
</comment>
<protein>
    <submittedName>
        <fullName evidence="6">Putative murein hydrolase (TIGR00659 family)</fullName>
    </submittedName>
</protein>
<gene>
    <name evidence="6" type="ORF">BJ980_001742</name>
</gene>
<dbReference type="Proteomes" id="UP000540656">
    <property type="component" value="Unassembled WGS sequence"/>
</dbReference>
<keyword evidence="2 5" id="KW-0812">Transmembrane</keyword>
<dbReference type="GO" id="GO:0016787">
    <property type="term" value="F:hydrolase activity"/>
    <property type="evidence" value="ECO:0007669"/>
    <property type="project" value="UniProtKB-KW"/>
</dbReference>
<dbReference type="InterPro" id="IPR007300">
    <property type="entry name" value="CidB/LrgB"/>
</dbReference>
<proteinExistence type="predicted"/>
<dbReference type="PANTHER" id="PTHR30249">
    <property type="entry name" value="PUTATIVE SEROTONIN TRANSPORTER"/>
    <property type="match status" value="1"/>
</dbReference>
<sequence length="235" mass="24589">MSETLDYLRSSPLLGVFLTLLGYRIGRELKRLSGDHPLVQPVLVAIVFIGTATWLLDIDYDEYLIGGSVIAFFLGPATVALAVPLHRQAHHLRELLVPMLVALPVGAFVAISSGMLLVRGLGGDQALERTMAPKSATTPIAIGITEQIGGITALVAVFTIVAGIIGAVLGPTLLNLLRVRDHRARGLAMGAASHGIGTSRALHEHPVEGAFAGLAMGLTALLTSLLVPLAVHLLG</sequence>
<accession>A0A7Y9S0Q0</accession>
<dbReference type="PANTHER" id="PTHR30249:SF0">
    <property type="entry name" value="PLASTIDAL GLYCOLATE_GLYCERATE TRANSLOCATOR 1, CHLOROPLASTIC"/>
    <property type="match status" value="1"/>
</dbReference>
<keyword evidence="3 5" id="KW-1133">Transmembrane helix</keyword>
<feature type="transmembrane region" description="Helical" evidence="5">
    <location>
        <begin position="6"/>
        <end position="26"/>
    </location>
</feature>
<feature type="transmembrane region" description="Helical" evidence="5">
    <location>
        <begin position="38"/>
        <end position="57"/>
    </location>
</feature>
<dbReference type="EMBL" id="JACCAA010000001">
    <property type="protein sequence ID" value="NYG58819.1"/>
    <property type="molecule type" value="Genomic_DNA"/>
</dbReference>
<comment type="subcellular location">
    <subcellularLocation>
        <location evidence="1">Membrane</location>
        <topology evidence="1">Multi-pass membrane protein</topology>
    </subcellularLocation>
</comment>
<dbReference type="GO" id="GO:0016020">
    <property type="term" value="C:membrane"/>
    <property type="evidence" value="ECO:0007669"/>
    <property type="project" value="UniProtKB-SubCell"/>
</dbReference>
<feature type="transmembrane region" description="Helical" evidence="5">
    <location>
        <begin position="210"/>
        <end position="234"/>
    </location>
</feature>
<evidence type="ECO:0000256" key="5">
    <source>
        <dbReference type="SAM" id="Phobius"/>
    </source>
</evidence>
<dbReference type="AlphaFoldDB" id="A0A7Y9S0Q0"/>
<feature type="transmembrane region" description="Helical" evidence="5">
    <location>
        <begin position="95"/>
        <end position="118"/>
    </location>
</feature>
<reference evidence="6 7" key="1">
    <citation type="submission" date="2020-07" db="EMBL/GenBank/DDBJ databases">
        <title>Sequencing the genomes of 1000 actinobacteria strains.</title>
        <authorList>
            <person name="Klenk H.-P."/>
        </authorList>
    </citation>
    <scope>NUCLEOTIDE SEQUENCE [LARGE SCALE GENOMIC DNA]</scope>
    <source>
        <strain evidence="6 7">DSM 23819</strain>
    </source>
</reference>
<evidence type="ECO:0000256" key="4">
    <source>
        <dbReference type="ARBA" id="ARBA00023136"/>
    </source>
</evidence>
<feature type="transmembrane region" description="Helical" evidence="5">
    <location>
        <begin position="153"/>
        <end position="177"/>
    </location>
</feature>
<feature type="transmembrane region" description="Helical" evidence="5">
    <location>
        <begin position="63"/>
        <end position="83"/>
    </location>
</feature>